<gene>
    <name evidence="4" type="ORF">GCM10010430_37560</name>
</gene>
<feature type="domain" description="N-acetyltransferase" evidence="3">
    <location>
        <begin position="1"/>
        <end position="154"/>
    </location>
</feature>
<dbReference type="Pfam" id="PF00583">
    <property type="entry name" value="Acetyltransf_1"/>
    <property type="match status" value="1"/>
</dbReference>
<reference evidence="4 5" key="1">
    <citation type="journal article" date="2019" name="Int. J. Syst. Evol. Microbiol.">
        <title>The Global Catalogue of Microorganisms (GCM) 10K type strain sequencing project: providing services to taxonomists for standard genome sequencing and annotation.</title>
        <authorList>
            <consortium name="The Broad Institute Genomics Platform"/>
            <consortium name="The Broad Institute Genome Sequencing Center for Infectious Disease"/>
            <person name="Wu L."/>
            <person name="Ma J."/>
        </authorList>
    </citation>
    <scope>NUCLEOTIDE SEQUENCE [LARGE SCALE GENOMIC DNA]</scope>
    <source>
        <strain evidence="4 5">JCM 7356</strain>
    </source>
</reference>
<keyword evidence="1" id="KW-0808">Transferase</keyword>
<accession>A0ABN3E962</accession>
<dbReference type="InterPro" id="IPR000182">
    <property type="entry name" value="GNAT_dom"/>
</dbReference>
<sequence length="177" mass="19353">MLITQCQQADVALLEEHLPSPSRTSFHAQRFARQGVGTSTYLVAWLADRPVANAEIRWNGCAATEVRQAVPNCPEINGLSVTEPLRGGGIGTALIRHAERLAVERGVQRIGLGVDDDGNPRAAALYARLGYRPVVRYLDRWSYTAHDGEVHDIEDPCVFLAKELTSAPTPDLGVRVQ</sequence>
<dbReference type="InterPro" id="IPR050832">
    <property type="entry name" value="Bact_Acetyltransf"/>
</dbReference>
<dbReference type="Gene3D" id="3.40.630.30">
    <property type="match status" value="1"/>
</dbReference>
<dbReference type="SUPFAM" id="SSF55729">
    <property type="entry name" value="Acyl-CoA N-acyltransferases (Nat)"/>
    <property type="match status" value="1"/>
</dbReference>
<name>A0ABN3E962_9ACTN</name>
<evidence type="ECO:0000313" key="4">
    <source>
        <dbReference type="EMBL" id="GAA2251086.1"/>
    </source>
</evidence>
<dbReference type="EMBL" id="BAAATR010000015">
    <property type="protein sequence ID" value="GAA2251086.1"/>
    <property type="molecule type" value="Genomic_DNA"/>
</dbReference>
<evidence type="ECO:0000259" key="3">
    <source>
        <dbReference type="PROSITE" id="PS51186"/>
    </source>
</evidence>
<proteinExistence type="predicted"/>
<dbReference type="PANTHER" id="PTHR43877">
    <property type="entry name" value="AMINOALKYLPHOSPHONATE N-ACETYLTRANSFERASE-RELATED-RELATED"/>
    <property type="match status" value="1"/>
</dbReference>
<evidence type="ECO:0000313" key="5">
    <source>
        <dbReference type="Proteomes" id="UP001500305"/>
    </source>
</evidence>
<protein>
    <recommendedName>
        <fullName evidence="3">N-acetyltransferase domain-containing protein</fullName>
    </recommendedName>
</protein>
<evidence type="ECO:0000256" key="1">
    <source>
        <dbReference type="ARBA" id="ARBA00022679"/>
    </source>
</evidence>
<comment type="caution">
    <text evidence="4">The sequence shown here is derived from an EMBL/GenBank/DDBJ whole genome shotgun (WGS) entry which is preliminary data.</text>
</comment>
<dbReference type="PROSITE" id="PS51186">
    <property type="entry name" value="GNAT"/>
    <property type="match status" value="1"/>
</dbReference>
<evidence type="ECO:0000256" key="2">
    <source>
        <dbReference type="ARBA" id="ARBA00023315"/>
    </source>
</evidence>
<dbReference type="Proteomes" id="UP001500305">
    <property type="component" value="Unassembled WGS sequence"/>
</dbReference>
<keyword evidence="2" id="KW-0012">Acyltransferase</keyword>
<dbReference type="RefSeq" id="WP_344637569.1">
    <property type="nucleotide sequence ID" value="NZ_BAAATR010000015.1"/>
</dbReference>
<keyword evidence="5" id="KW-1185">Reference proteome</keyword>
<dbReference type="CDD" id="cd04301">
    <property type="entry name" value="NAT_SF"/>
    <property type="match status" value="1"/>
</dbReference>
<dbReference type="InterPro" id="IPR016181">
    <property type="entry name" value="Acyl_CoA_acyltransferase"/>
</dbReference>
<organism evidence="4 5">
    <name type="scientific">Kitasatospora cystarginea</name>
    <dbReference type="NCBI Taxonomy" id="58350"/>
    <lineage>
        <taxon>Bacteria</taxon>
        <taxon>Bacillati</taxon>
        <taxon>Actinomycetota</taxon>
        <taxon>Actinomycetes</taxon>
        <taxon>Kitasatosporales</taxon>
        <taxon>Streptomycetaceae</taxon>
        <taxon>Kitasatospora</taxon>
    </lineage>
</organism>